<organism evidence="1 2">
    <name type="scientific">Brucella suis bv. 4</name>
    <dbReference type="NCBI Taxonomy" id="1567501"/>
    <lineage>
        <taxon>Bacteria</taxon>
        <taxon>Pseudomonadati</taxon>
        <taxon>Pseudomonadota</taxon>
        <taxon>Alphaproteobacteria</taxon>
        <taxon>Hyphomicrobiales</taxon>
        <taxon>Brucellaceae</taxon>
        <taxon>Brucella/Ochrobactrum group</taxon>
        <taxon>Brucella</taxon>
    </lineage>
</organism>
<evidence type="ECO:0000313" key="2">
    <source>
        <dbReference type="Proteomes" id="UP000593625"/>
    </source>
</evidence>
<gene>
    <name evidence="1" type="ORF">HUZ30_02625</name>
</gene>
<dbReference type="Proteomes" id="UP000593625">
    <property type="component" value="Chromosome I"/>
</dbReference>
<dbReference type="EMBL" id="CP054955">
    <property type="protein sequence ID" value="QOK63708.1"/>
    <property type="molecule type" value="Genomic_DNA"/>
</dbReference>
<reference evidence="1 2" key="1">
    <citation type="submission" date="2020-06" db="EMBL/GenBank/DDBJ databases">
        <title>New insights into brucella suis CRO type strains.</title>
        <authorList>
            <person name="Duvnjak S."/>
            <person name="Pavlinec Z."/>
            <person name="Vaser R."/>
            <person name="Sikic M."/>
            <person name="Kizanovic K."/>
            <person name="Spicic S."/>
        </authorList>
    </citation>
    <scope>NUCLEOTIDE SEQUENCE [LARGE SCALE GENOMIC DNA]</scope>
    <source>
        <strain evidence="1 2">CVI_72</strain>
    </source>
</reference>
<name>A0A7L9MCZ3_BRUSS</name>
<dbReference type="AlphaFoldDB" id="A0A7L9MCZ3"/>
<protein>
    <submittedName>
        <fullName evidence="1">Uncharacterized protein</fullName>
    </submittedName>
</protein>
<accession>A0A7L9MCZ3</accession>
<proteinExistence type="predicted"/>
<sequence>MRPDRGWSVRGEQLNLHGPLLDARLGSTFVSKKRPTNVASSRSYYGLNKASRLLHGACCPGDTILADIRGIPIKVGFKFL</sequence>
<dbReference type="GeneID" id="55592842"/>
<evidence type="ECO:0000313" key="1">
    <source>
        <dbReference type="EMBL" id="QOK63708.1"/>
    </source>
</evidence>
<dbReference type="RefSeq" id="WP_006132398.1">
    <property type="nucleotide sequence ID" value="NZ_CP054955.1"/>
</dbReference>